<dbReference type="EMBL" id="HBIC01050456">
    <property type="protein sequence ID" value="CAE0296946.1"/>
    <property type="molecule type" value="Transcribed_RNA"/>
</dbReference>
<sequence>MNPFEDLSQDNHDQIRKYLRFFRQKKDGIIRDIESEFADIRNDKLEETMFTKEDMLEYTDFLSSAIKSHVSADIAGIINMGALAVNQLLVNSQDKGVELTLETAPLENQALLDAVDKMSLDAMPKNAKRGTTLTSFRDESKAMREQTSRLEETNARLQAEVNSLRQRLGQADRTLQSVAESKHTDDESDRLAMRDLARSLEEAKEENNKRIAETSQFQQMRKLMQSQSAKIRDLRKRLERYEPDSVKEDDGDDF</sequence>
<proteinExistence type="inferred from homology"/>
<comment type="subunit">
    <text evidence="7">Self-associates. Interacts with BBS9; the interaction mediates the association of LZTL1 with the BBsome complex and regulates BBSome ciliary trafficking.</text>
</comment>
<dbReference type="Pfam" id="PF15294">
    <property type="entry name" value="Leu_zip"/>
    <property type="match status" value="1"/>
</dbReference>
<reference evidence="9" key="1">
    <citation type="submission" date="2021-01" db="EMBL/GenBank/DDBJ databases">
        <authorList>
            <person name="Corre E."/>
            <person name="Pelletier E."/>
            <person name="Niang G."/>
            <person name="Scheremetjew M."/>
            <person name="Finn R."/>
            <person name="Kale V."/>
            <person name="Holt S."/>
            <person name="Cochrane G."/>
            <person name="Meng A."/>
            <person name="Brown T."/>
            <person name="Cohen L."/>
        </authorList>
    </citation>
    <scope>NUCLEOTIDE SEQUENCE</scope>
    <source>
        <strain evidence="9">CCAP 955/1</strain>
    </source>
</reference>
<feature type="region of interest" description="Disordered" evidence="8">
    <location>
        <begin position="201"/>
        <end position="254"/>
    </location>
</feature>
<dbReference type="GO" id="GO:0005737">
    <property type="term" value="C:cytoplasm"/>
    <property type="evidence" value="ECO:0007669"/>
    <property type="project" value="UniProtKB-SubCell"/>
</dbReference>
<feature type="compositionally biased region" description="Polar residues" evidence="8">
    <location>
        <begin position="213"/>
        <end position="229"/>
    </location>
</feature>
<feature type="compositionally biased region" description="Basic and acidic residues" evidence="8">
    <location>
        <begin position="239"/>
        <end position="248"/>
    </location>
</feature>
<accession>A0A7S3ME01</accession>
<feature type="compositionally biased region" description="Basic and acidic residues" evidence="8">
    <location>
        <begin position="201"/>
        <end position="212"/>
    </location>
</feature>
<organism evidence="9">
    <name type="scientific">Spumella elongata</name>
    <dbReference type="NCBI Taxonomy" id="89044"/>
    <lineage>
        <taxon>Eukaryota</taxon>
        <taxon>Sar</taxon>
        <taxon>Stramenopiles</taxon>
        <taxon>Ochrophyta</taxon>
        <taxon>Chrysophyceae</taxon>
        <taxon>Chromulinales</taxon>
        <taxon>Chromulinaceae</taxon>
        <taxon>Spumella</taxon>
    </lineage>
</organism>
<comment type="similarity">
    <text evidence="2">Belongs to the LZTFL1 family.</text>
</comment>
<dbReference type="GO" id="GO:1903565">
    <property type="term" value="P:negative regulation of protein localization to cilium"/>
    <property type="evidence" value="ECO:0007669"/>
    <property type="project" value="TreeGrafter"/>
</dbReference>
<name>A0A7S3ME01_9STRA</name>
<evidence type="ECO:0000256" key="7">
    <source>
        <dbReference type="ARBA" id="ARBA00026004"/>
    </source>
</evidence>
<evidence type="ECO:0000313" key="9">
    <source>
        <dbReference type="EMBL" id="CAE0296946.1"/>
    </source>
</evidence>
<evidence type="ECO:0000256" key="1">
    <source>
        <dbReference type="ARBA" id="ARBA00004496"/>
    </source>
</evidence>
<feature type="region of interest" description="Disordered" evidence="8">
    <location>
        <begin position="129"/>
        <end position="149"/>
    </location>
</feature>
<dbReference type="PANTHER" id="PTHR21635">
    <property type="entry name" value="LEUCINE ZIPPER TRANSCRIPTION FACTOR LIKE"/>
    <property type="match status" value="1"/>
</dbReference>
<comment type="function">
    <text evidence="6">Regulates ciliary localization of the BBSome complex. Together with the BBSome complex, controls SMO ciliary trafficking and contributes to the sonic hedgehog (SHH) pathway regulation. May play a role in neurite outgrowth. May have tumor suppressor function.</text>
</comment>
<evidence type="ECO:0000256" key="2">
    <source>
        <dbReference type="ARBA" id="ARBA00008868"/>
    </source>
</evidence>
<evidence type="ECO:0000256" key="4">
    <source>
        <dbReference type="ARBA" id="ARBA00022490"/>
    </source>
</evidence>
<keyword evidence="5" id="KW-0175">Coiled coil</keyword>
<evidence type="ECO:0000256" key="5">
    <source>
        <dbReference type="ARBA" id="ARBA00023054"/>
    </source>
</evidence>
<evidence type="ECO:0000256" key="8">
    <source>
        <dbReference type="SAM" id="MobiDB-lite"/>
    </source>
</evidence>
<evidence type="ECO:0000256" key="6">
    <source>
        <dbReference type="ARBA" id="ARBA00024898"/>
    </source>
</evidence>
<keyword evidence="4" id="KW-0963">Cytoplasm</keyword>
<dbReference type="PANTHER" id="PTHR21635:SF0">
    <property type="entry name" value="LEUCINE ZIPPER TRANSCRIPTION FACTOR-LIKE PROTEIN 1"/>
    <property type="match status" value="1"/>
</dbReference>
<protein>
    <recommendedName>
        <fullName evidence="3">Leucine zipper transcription factor-like protein 1</fullName>
    </recommendedName>
</protein>
<dbReference type="AlphaFoldDB" id="A0A7S3ME01"/>
<evidence type="ECO:0000256" key="3">
    <source>
        <dbReference type="ARBA" id="ARBA00018920"/>
    </source>
</evidence>
<dbReference type="InterPro" id="IPR026157">
    <property type="entry name" value="LZTFL1"/>
</dbReference>
<feature type="compositionally biased region" description="Basic and acidic residues" evidence="8">
    <location>
        <begin position="136"/>
        <end position="149"/>
    </location>
</feature>
<gene>
    <name evidence="9" type="ORF">SELO1098_LOCUS25800</name>
</gene>
<comment type="subcellular location">
    <subcellularLocation>
        <location evidence="1">Cytoplasm</location>
    </subcellularLocation>
</comment>